<keyword evidence="1" id="KW-1133">Transmembrane helix</keyword>
<evidence type="ECO:0000313" key="3">
    <source>
        <dbReference type="Proteomes" id="UP001499854"/>
    </source>
</evidence>
<feature type="transmembrane region" description="Helical" evidence="1">
    <location>
        <begin position="20"/>
        <end position="39"/>
    </location>
</feature>
<feature type="transmembrane region" description="Helical" evidence="1">
    <location>
        <begin position="89"/>
        <end position="108"/>
    </location>
</feature>
<keyword evidence="3" id="KW-1185">Reference proteome</keyword>
<protein>
    <recommendedName>
        <fullName evidence="4">Integral membrane protein</fullName>
    </recommendedName>
</protein>
<keyword evidence="1" id="KW-0812">Transmembrane</keyword>
<evidence type="ECO:0000313" key="2">
    <source>
        <dbReference type="EMBL" id="GAA1987053.1"/>
    </source>
</evidence>
<feature type="transmembrane region" description="Helical" evidence="1">
    <location>
        <begin position="120"/>
        <end position="137"/>
    </location>
</feature>
<dbReference type="Proteomes" id="UP001499854">
    <property type="component" value="Unassembled WGS sequence"/>
</dbReference>
<accession>A0ABN2SJ62</accession>
<name>A0ABN2SJ62_9ACTN</name>
<evidence type="ECO:0008006" key="4">
    <source>
        <dbReference type="Google" id="ProtNLM"/>
    </source>
</evidence>
<sequence>MAVMKPQTTTTEPVEVGSRVFLTALGALGLILGAFQPWTRHLDGTDLPWGGLSQDTVDVPDNAMRTLGAAAIALGLLAVLGLADASGMLTRVAGSAGIVGLVLFIIQVERSPFHSIEDGVWIAMAGSVLCVVAGLKAERVKVPKEPGDY</sequence>
<organism evidence="2 3">
    <name type="scientific">Catenulispora subtropica</name>
    <dbReference type="NCBI Taxonomy" id="450798"/>
    <lineage>
        <taxon>Bacteria</taxon>
        <taxon>Bacillati</taxon>
        <taxon>Actinomycetota</taxon>
        <taxon>Actinomycetes</taxon>
        <taxon>Catenulisporales</taxon>
        <taxon>Catenulisporaceae</taxon>
        <taxon>Catenulispora</taxon>
    </lineage>
</organism>
<keyword evidence="1" id="KW-0472">Membrane</keyword>
<evidence type="ECO:0000256" key="1">
    <source>
        <dbReference type="SAM" id="Phobius"/>
    </source>
</evidence>
<gene>
    <name evidence="2" type="ORF">GCM10009838_57160</name>
</gene>
<feature type="transmembrane region" description="Helical" evidence="1">
    <location>
        <begin position="63"/>
        <end position="82"/>
    </location>
</feature>
<proteinExistence type="predicted"/>
<comment type="caution">
    <text evidence="2">The sequence shown here is derived from an EMBL/GenBank/DDBJ whole genome shotgun (WGS) entry which is preliminary data.</text>
</comment>
<reference evidence="2 3" key="1">
    <citation type="journal article" date="2019" name="Int. J. Syst. Evol. Microbiol.">
        <title>The Global Catalogue of Microorganisms (GCM) 10K type strain sequencing project: providing services to taxonomists for standard genome sequencing and annotation.</title>
        <authorList>
            <consortium name="The Broad Institute Genomics Platform"/>
            <consortium name="The Broad Institute Genome Sequencing Center for Infectious Disease"/>
            <person name="Wu L."/>
            <person name="Ma J."/>
        </authorList>
    </citation>
    <scope>NUCLEOTIDE SEQUENCE [LARGE SCALE GENOMIC DNA]</scope>
    <source>
        <strain evidence="2 3">JCM 16013</strain>
    </source>
</reference>
<dbReference type="RefSeq" id="WP_344660230.1">
    <property type="nucleotide sequence ID" value="NZ_BAAAQM010000038.1"/>
</dbReference>
<dbReference type="EMBL" id="BAAAQM010000038">
    <property type="protein sequence ID" value="GAA1987053.1"/>
    <property type="molecule type" value="Genomic_DNA"/>
</dbReference>